<dbReference type="AlphaFoldDB" id="A0A9Q3F438"/>
<protein>
    <submittedName>
        <fullName evidence="1">Uncharacterized protein</fullName>
    </submittedName>
</protein>
<comment type="caution">
    <text evidence="1">The sequence shown here is derived from an EMBL/GenBank/DDBJ whole genome shotgun (WGS) entry which is preliminary data.</text>
</comment>
<proteinExistence type="predicted"/>
<keyword evidence="2" id="KW-1185">Reference proteome</keyword>
<dbReference type="EMBL" id="AVOT02036346">
    <property type="protein sequence ID" value="MBW0530833.1"/>
    <property type="molecule type" value="Genomic_DNA"/>
</dbReference>
<organism evidence="1 2">
    <name type="scientific">Austropuccinia psidii MF-1</name>
    <dbReference type="NCBI Taxonomy" id="1389203"/>
    <lineage>
        <taxon>Eukaryota</taxon>
        <taxon>Fungi</taxon>
        <taxon>Dikarya</taxon>
        <taxon>Basidiomycota</taxon>
        <taxon>Pucciniomycotina</taxon>
        <taxon>Pucciniomycetes</taxon>
        <taxon>Pucciniales</taxon>
        <taxon>Sphaerophragmiaceae</taxon>
        <taxon>Austropuccinia</taxon>
    </lineage>
</organism>
<evidence type="ECO:0000313" key="1">
    <source>
        <dbReference type="EMBL" id="MBW0530833.1"/>
    </source>
</evidence>
<name>A0A9Q3F438_9BASI</name>
<reference evidence="1" key="1">
    <citation type="submission" date="2021-03" db="EMBL/GenBank/DDBJ databases">
        <title>Draft genome sequence of rust myrtle Austropuccinia psidii MF-1, a brazilian biotype.</title>
        <authorList>
            <person name="Quecine M.C."/>
            <person name="Pachon D.M.R."/>
            <person name="Bonatelli M.L."/>
            <person name="Correr F.H."/>
            <person name="Franceschini L.M."/>
            <person name="Leite T.F."/>
            <person name="Margarido G.R.A."/>
            <person name="Almeida C.A."/>
            <person name="Ferrarezi J.A."/>
            <person name="Labate C.A."/>
        </authorList>
    </citation>
    <scope>NUCLEOTIDE SEQUENCE</scope>
    <source>
        <strain evidence="1">MF-1</strain>
    </source>
</reference>
<gene>
    <name evidence="1" type="ORF">O181_070548</name>
</gene>
<sequence length="266" mass="30502">MSSCHQGTQSFGGLIKAQEKVFQHQRPTTPSRRHWIIPFTVFLQDNTVQPFSRDSRGSSFIQLSSVKAPLNPSWQPYSFQYSLDPSRTVFHFQSWEIHSTQFNFNISQLYQFPKRSIQPQGSMQISFQPEELKLLTFHIYRLPFPPWGVFPQLIKTRANLASIVGNWLHVAPQERQLSHVSHENVTQSPNPFQHYLQCLGNFTSLACASPPNAPRRFACLRTRTPLQMRLRHCPPISVLTTPYAFTPPPLPSLCSHGALPTCLRHL</sequence>
<evidence type="ECO:0000313" key="2">
    <source>
        <dbReference type="Proteomes" id="UP000765509"/>
    </source>
</evidence>
<dbReference type="Proteomes" id="UP000765509">
    <property type="component" value="Unassembled WGS sequence"/>
</dbReference>
<accession>A0A9Q3F438</accession>